<protein>
    <submittedName>
        <fullName evidence="5">AsnC family transcriptional regulator</fullName>
    </submittedName>
</protein>
<sequence>MPGVDEKDREILRILRGEGRITLTELGKRVNLSPASVKNRLEKLERLGAIKGYSAVVDHAFLDEFVSAILELYFKEFDDSLRPYLSRLSTMENVEFLYVRTGESQVLMKVNVADTDELRRFIERLKAIFGVNLTFVEATLVLEELKNCWVPFTGERRKGENFPARR</sequence>
<dbReference type="GO" id="GO:0005829">
    <property type="term" value="C:cytosol"/>
    <property type="evidence" value="ECO:0007669"/>
    <property type="project" value="TreeGrafter"/>
</dbReference>
<proteinExistence type="predicted"/>
<evidence type="ECO:0000259" key="4">
    <source>
        <dbReference type="PROSITE" id="PS50956"/>
    </source>
</evidence>
<dbReference type="Proteomes" id="UP000073604">
    <property type="component" value="Chromosome"/>
</dbReference>
<keyword evidence="2" id="KW-0238">DNA-binding</keyword>
<evidence type="ECO:0000256" key="2">
    <source>
        <dbReference type="ARBA" id="ARBA00023125"/>
    </source>
</evidence>
<dbReference type="CDD" id="cd00090">
    <property type="entry name" value="HTH_ARSR"/>
    <property type="match status" value="1"/>
</dbReference>
<dbReference type="InterPro" id="IPR011991">
    <property type="entry name" value="ArsR-like_HTH"/>
</dbReference>
<dbReference type="PROSITE" id="PS50956">
    <property type="entry name" value="HTH_ASNC_2"/>
    <property type="match status" value="1"/>
</dbReference>
<dbReference type="Pfam" id="PF13412">
    <property type="entry name" value="HTH_24"/>
    <property type="match status" value="1"/>
</dbReference>
<dbReference type="InterPro" id="IPR011008">
    <property type="entry name" value="Dimeric_a/b-barrel"/>
</dbReference>
<keyword evidence="6" id="KW-1185">Reference proteome</keyword>
<accession>A0A142CTA3</accession>
<gene>
    <name evidence="5" type="ORF">A0127_01875</name>
</gene>
<evidence type="ECO:0000313" key="6">
    <source>
        <dbReference type="Proteomes" id="UP000073604"/>
    </source>
</evidence>
<dbReference type="Gene3D" id="1.10.10.10">
    <property type="entry name" value="Winged helix-like DNA-binding domain superfamily/Winged helix DNA-binding domain"/>
    <property type="match status" value="1"/>
</dbReference>
<dbReference type="AlphaFoldDB" id="A0A142CTA3"/>
<keyword evidence="3" id="KW-0804">Transcription</keyword>
<reference evidence="6" key="1">
    <citation type="submission" date="2016-03" db="EMBL/GenBank/DDBJ databases">
        <authorList>
            <person name="Oger P.M."/>
        </authorList>
    </citation>
    <scope>NUCLEOTIDE SEQUENCE [LARGE SCALE GENOMIC DNA]</scope>
    <source>
        <strain evidence="6">OG-1</strain>
    </source>
</reference>
<dbReference type="STRING" id="53952.A0127_01875"/>
<dbReference type="PANTHER" id="PTHR30154:SF50">
    <property type="entry name" value="TRANSCRIPTIONAL REGULATOR, ASNC FAMILY"/>
    <property type="match status" value="1"/>
</dbReference>
<dbReference type="InterPro" id="IPR036390">
    <property type="entry name" value="WH_DNA-bd_sf"/>
</dbReference>
<dbReference type="InterPro" id="IPR000485">
    <property type="entry name" value="AsnC-type_HTH_dom"/>
</dbReference>
<dbReference type="SUPFAM" id="SSF46785">
    <property type="entry name" value="Winged helix' DNA-binding domain"/>
    <property type="match status" value="1"/>
</dbReference>
<dbReference type="SMART" id="SM00344">
    <property type="entry name" value="HTH_ASNC"/>
    <property type="match status" value="1"/>
</dbReference>
<dbReference type="GO" id="GO:0043200">
    <property type="term" value="P:response to amino acid"/>
    <property type="evidence" value="ECO:0007669"/>
    <property type="project" value="TreeGrafter"/>
</dbReference>
<dbReference type="PROSITE" id="PS00519">
    <property type="entry name" value="HTH_ASNC_1"/>
    <property type="match status" value="1"/>
</dbReference>
<keyword evidence="1" id="KW-0805">Transcription regulation</keyword>
<evidence type="ECO:0000313" key="5">
    <source>
        <dbReference type="EMBL" id="AMQ18005.1"/>
    </source>
</evidence>
<dbReference type="KEGG" id="tpep:A0127_01875"/>
<dbReference type="OrthoDB" id="6762at2157"/>
<organism evidence="5 6">
    <name type="scientific">Thermococcus peptonophilus</name>
    <dbReference type="NCBI Taxonomy" id="53952"/>
    <lineage>
        <taxon>Archaea</taxon>
        <taxon>Methanobacteriati</taxon>
        <taxon>Methanobacteriota</taxon>
        <taxon>Thermococci</taxon>
        <taxon>Thermococcales</taxon>
        <taxon>Thermococcaceae</taxon>
        <taxon>Thermococcus</taxon>
    </lineage>
</organism>
<dbReference type="GeneID" id="27139255"/>
<dbReference type="Pfam" id="PF01037">
    <property type="entry name" value="AsnC_trans_reg"/>
    <property type="match status" value="1"/>
</dbReference>
<dbReference type="InterPro" id="IPR019887">
    <property type="entry name" value="Tscrpt_reg_AsnC/Lrp_C"/>
</dbReference>
<name>A0A142CTA3_9EURY</name>
<evidence type="ECO:0000256" key="1">
    <source>
        <dbReference type="ARBA" id="ARBA00023015"/>
    </source>
</evidence>
<dbReference type="Gene3D" id="3.30.70.920">
    <property type="match status" value="1"/>
</dbReference>
<dbReference type="InterPro" id="IPR019888">
    <property type="entry name" value="Tscrpt_reg_AsnC-like"/>
</dbReference>
<dbReference type="EMBL" id="CP014750">
    <property type="protein sequence ID" value="AMQ18005.1"/>
    <property type="molecule type" value="Genomic_DNA"/>
</dbReference>
<dbReference type="InterPro" id="IPR036388">
    <property type="entry name" value="WH-like_DNA-bd_sf"/>
</dbReference>
<evidence type="ECO:0000256" key="3">
    <source>
        <dbReference type="ARBA" id="ARBA00023163"/>
    </source>
</evidence>
<dbReference type="PANTHER" id="PTHR30154">
    <property type="entry name" value="LEUCINE-RESPONSIVE REGULATORY PROTEIN"/>
    <property type="match status" value="1"/>
</dbReference>
<dbReference type="InterPro" id="IPR019885">
    <property type="entry name" value="Tscrpt_reg_HTH_AsnC-type_CS"/>
</dbReference>
<dbReference type="PRINTS" id="PR00033">
    <property type="entry name" value="HTHASNC"/>
</dbReference>
<dbReference type="GO" id="GO:0043565">
    <property type="term" value="F:sequence-specific DNA binding"/>
    <property type="evidence" value="ECO:0007669"/>
    <property type="project" value="InterPro"/>
</dbReference>
<feature type="domain" description="HTH asnC-type" evidence="4">
    <location>
        <begin position="4"/>
        <end position="65"/>
    </location>
</feature>
<dbReference type="SUPFAM" id="SSF54909">
    <property type="entry name" value="Dimeric alpha+beta barrel"/>
    <property type="match status" value="1"/>
</dbReference>
<dbReference type="RefSeq" id="WP_062387259.1">
    <property type="nucleotide sequence ID" value="NZ_CP014750.1"/>
</dbReference>